<dbReference type="EMBL" id="JAPDFW010000091">
    <property type="protein sequence ID" value="KAJ5071128.1"/>
    <property type="molecule type" value="Genomic_DNA"/>
</dbReference>
<comment type="subcellular location">
    <subcellularLocation>
        <location evidence="1">Endomembrane system</location>
        <topology evidence="1">Multi-pass membrane protein</topology>
    </subcellularLocation>
</comment>
<dbReference type="InterPro" id="IPR017907">
    <property type="entry name" value="Znf_RING_CS"/>
</dbReference>
<accession>A0A9Q0R976</accession>
<evidence type="ECO:0000256" key="7">
    <source>
        <dbReference type="ARBA" id="ARBA00022989"/>
    </source>
</evidence>
<feature type="transmembrane region" description="Helical" evidence="12">
    <location>
        <begin position="125"/>
        <end position="142"/>
    </location>
</feature>
<proteinExistence type="predicted"/>
<dbReference type="GO" id="GO:0061630">
    <property type="term" value="F:ubiquitin protein ligase activity"/>
    <property type="evidence" value="ECO:0007669"/>
    <property type="project" value="InterPro"/>
</dbReference>
<dbReference type="PANTHER" id="PTHR44080">
    <property type="entry name" value="E3 UBIQUITIN-PROTEIN LIGASE COP1"/>
    <property type="match status" value="1"/>
</dbReference>
<feature type="transmembrane region" description="Helical" evidence="12">
    <location>
        <begin position="154"/>
        <end position="174"/>
    </location>
</feature>
<protein>
    <recommendedName>
        <fullName evidence="2">E3 ubiquitin-protein ligase RNF170</fullName>
    </recommendedName>
    <alternativeName>
        <fullName evidence="10">RING finger protein 170</fullName>
    </alternativeName>
    <alternativeName>
        <fullName evidence="9">RING-type E3 ubiquitin transferase RNF170</fullName>
    </alternativeName>
</protein>
<gene>
    <name evidence="14" type="ORF">M0811_10612</name>
</gene>
<dbReference type="Pfam" id="PF06803">
    <property type="entry name" value="DUF1232"/>
    <property type="match status" value="1"/>
</dbReference>
<keyword evidence="4" id="KW-0479">Metal-binding</keyword>
<dbReference type="OrthoDB" id="6105938at2759"/>
<dbReference type="InterPro" id="IPR042755">
    <property type="entry name" value="COP1"/>
</dbReference>
<dbReference type="PROSITE" id="PS00518">
    <property type="entry name" value="ZF_RING_1"/>
    <property type="match status" value="1"/>
</dbReference>
<organism evidence="14 15">
    <name type="scientific">Anaeramoeba ignava</name>
    <name type="common">Anaerobic marine amoeba</name>
    <dbReference type="NCBI Taxonomy" id="1746090"/>
    <lineage>
        <taxon>Eukaryota</taxon>
        <taxon>Metamonada</taxon>
        <taxon>Anaeramoebidae</taxon>
        <taxon>Anaeramoeba</taxon>
    </lineage>
</organism>
<evidence type="ECO:0000256" key="11">
    <source>
        <dbReference type="PROSITE-ProRule" id="PRU00175"/>
    </source>
</evidence>
<evidence type="ECO:0000256" key="4">
    <source>
        <dbReference type="ARBA" id="ARBA00022723"/>
    </source>
</evidence>
<keyword evidence="5 11" id="KW-0863">Zinc-finger</keyword>
<dbReference type="InterPro" id="IPR010652">
    <property type="entry name" value="DUF1232"/>
</dbReference>
<keyword evidence="7 12" id="KW-1133">Transmembrane helix</keyword>
<evidence type="ECO:0000256" key="3">
    <source>
        <dbReference type="ARBA" id="ARBA00022692"/>
    </source>
</evidence>
<evidence type="ECO:0000256" key="5">
    <source>
        <dbReference type="ARBA" id="ARBA00022771"/>
    </source>
</evidence>
<dbReference type="InterPro" id="IPR013083">
    <property type="entry name" value="Znf_RING/FYVE/PHD"/>
</dbReference>
<evidence type="ECO:0000256" key="10">
    <source>
        <dbReference type="ARBA" id="ARBA00031107"/>
    </source>
</evidence>
<evidence type="ECO:0000259" key="13">
    <source>
        <dbReference type="PROSITE" id="PS50089"/>
    </source>
</evidence>
<evidence type="ECO:0000256" key="6">
    <source>
        <dbReference type="ARBA" id="ARBA00022833"/>
    </source>
</evidence>
<keyword evidence="3 12" id="KW-0812">Transmembrane</keyword>
<evidence type="ECO:0000256" key="9">
    <source>
        <dbReference type="ARBA" id="ARBA00030110"/>
    </source>
</evidence>
<dbReference type="Gene3D" id="3.30.40.10">
    <property type="entry name" value="Zinc/RING finger domain, C3HC4 (zinc finger)"/>
    <property type="match status" value="1"/>
</dbReference>
<dbReference type="SMART" id="SM00184">
    <property type="entry name" value="RING"/>
    <property type="match status" value="1"/>
</dbReference>
<evidence type="ECO:0000256" key="2">
    <source>
        <dbReference type="ARBA" id="ARBA00014068"/>
    </source>
</evidence>
<dbReference type="Proteomes" id="UP001149090">
    <property type="component" value="Unassembled WGS sequence"/>
</dbReference>
<dbReference type="Pfam" id="PF13923">
    <property type="entry name" value="zf-C3HC4_2"/>
    <property type="match status" value="1"/>
</dbReference>
<feature type="domain" description="RING-type" evidence="13">
    <location>
        <begin position="10"/>
        <end position="48"/>
    </location>
</feature>
<dbReference type="SUPFAM" id="SSF57850">
    <property type="entry name" value="RING/U-box"/>
    <property type="match status" value="1"/>
</dbReference>
<evidence type="ECO:0000256" key="8">
    <source>
        <dbReference type="ARBA" id="ARBA00023136"/>
    </source>
</evidence>
<keyword evidence="6" id="KW-0862">Zinc</keyword>
<dbReference type="GO" id="GO:0043161">
    <property type="term" value="P:proteasome-mediated ubiquitin-dependent protein catabolic process"/>
    <property type="evidence" value="ECO:0007669"/>
    <property type="project" value="TreeGrafter"/>
</dbReference>
<keyword evidence="15" id="KW-1185">Reference proteome</keyword>
<dbReference type="AlphaFoldDB" id="A0A9Q0R976"/>
<dbReference type="GO" id="GO:0008270">
    <property type="term" value="F:zinc ion binding"/>
    <property type="evidence" value="ECO:0007669"/>
    <property type="project" value="UniProtKB-KW"/>
</dbReference>
<evidence type="ECO:0000313" key="15">
    <source>
        <dbReference type="Proteomes" id="UP001149090"/>
    </source>
</evidence>
<evidence type="ECO:0000313" key="14">
    <source>
        <dbReference type="EMBL" id="KAJ5071128.1"/>
    </source>
</evidence>
<sequence>MQVNIEELKCPICMQIFENCTQTNCGHAFCAECILTSINHNKYCPICRSEIFSLYPSYNLRKIAEQAKNTHQELHPKENSQPPKFWDEKIKEFNQKNHRPNLGLAGIRYDYNILTRVMTQRCNSYSFAAWFVFLLVLAYLVWPYDLIPNTEGLFGFLDDFLILIWGIWALHKIVSYFEESQRNRPNRVNEIRQRMRELRERNQNNQNDRNNQNN</sequence>
<comment type="caution">
    <text evidence="14">The sequence shown here is derived from an EMBL/GenBank/DDBJ whole genome shotgun (WGS) entry which is preliminary data.</text>
</comment>
<dbReference type="InterPro" id="IPR001841">
    <property type="entry name" value="Znf_RING"/>
</dbReference>
<reference evidence="14" key="1">
    <citation type="submission" date="2022-10" db="EMBL/GenBank/DDBJ databases">
        <title>Novel sulphate-reducing endosymbionts in the free-living metamonad Anaeramoeba.</title>
        <authorList>
            <person name="Jerlstrom-Hultqvist J."/>
            <person name="Cepicka I."/>
            <person name="Gallot-Lavallee L."/>
            <person name="Salas-Leiva D."/>
            <person name="Curtis B.A."/>
            <person name="Zahonova K."/>
            <person name="Pipaliya S."/>
            <person name="Dacks J."/>
            <person name="Roger A.J."/>
        </authorList>
    </citation>
    <scope>NUCLEOTIDE SEQUENCE</scope>
    <source>
        <strain evidence="14">BMAN</strain>
    </source>
</reference>
<dbReference type="PANTHER" id="PTHR44080:SF1">
    <property type="entry name" value="E3 UBIQUITIN-PROTEIN LIGASE COP1"/>
    <property type="match status" value="1"/>
</dbReference>
<evidence type="ECO:0000256" key="12">
    <source>
        <dbReference type="SAM" id="Phobius"/>
    </source>
</evidence>
<keyword evidence="8 12" id="KW-0472">Membrane</keyword>
<name>A0A9Q0R976_ANAIG</name>
<dbReference type="GO" id="GO:0012505">
    <property type="term" value="C:endomembrane system"/>
    <property type="evidence" value="ECO:0007669"/>
    <property type="project" value="UniProtKB-SubCell"/>
</dbReference>
<evidence type="ECO:0000256" key="1">
    <source>
        <dbReference type="ARBA" id="ARBA00004127"/>
    </source>
</evidence>
<dbReference type="PROSITE" id="PS50089">
    <property type="entry name" value="ZF_RING_2"/>
    <property type="match status" value="1"/>
</dbReference>